<comment type="subcellular location">
    <subcellularLocation>
        <location evidence="1">Cell membrane</location>
    </subcellularLocation>
</comment>
<evidence type="ECO:0000256" key="2">
    <source>
        <dbReference type="ARBA" id="ARBA00007531"/>
    </source>
</evidence>
<dbReference type="GO" id="GO:0005886">
    <property type="term" value="C:plasma membrane"/>
    <property type="evidence" value="ECO:0007669"/>
    <property type="project" value="UniProtKB-SubCell"/>
</dbReference>
<dbReference type="KEGG" id="mshj:MSHI_09990"/>
<sequence length="123" mass="12743">MTSRLGAKLPQMTRLSGPSILLAMGMGLAATCGVATADDLPRVRYEVSGTGIAEFISYQTATGQQRATNVPLPWSTEFTAFGGQVFVLSAQGPGTIACRILLDGNVVNDAKSTGLPGRAVCSH</sequence>
<dbReference type="Proteomes" id="UP000467236">
    <property type="component" value="Chromosome"/>
</dbReference>
<organism evidence="8 9">
    <name type="scientific">Mycobacterium shinjukuense</name>
    <dbReference type="NCBI Taxonomy" id="398694"/>
    <lineage>
        <taxon>Bacteria</taxon>
        <taxon>Bacillati</taxon>
        <taxon>Actinomycetota</taxon>
        <taxon>Actinomycetes</taxon>
        <taxon>Mycobacteriales</taxon>
        <taxon>Mycobacteriaceae</taxon>
        <taxon>Mycobacterium</taxon>
    </lineage>
</organism>
<keyword evidence="7" id="KW-0732">Signal</keyword>
<dbReference type="AlphaFoldDB" id="A0A7I7MNL9"/>
<comment type="similarity">
    <text evidence="2">Belongs to the MmpS family.</text>
</comment>
<evidence type="ECO:0000313" key="9">
    <source>
        <dbReference type="Proteomes" id="UP000467236"/>
    </source>
</evidence>
<reference evidence="8 9" key="1">
    <citation type="journal article" date="2019" name="Emerg. Microbes Infect.">
        <title>Comprehensive subspecies identification of 175 nontuberculous mycobacteria species based on 7547 genomic profiles.</title>
        <authorList>
            <person name="Matsumoto Y."/>
            <person name="Kinjo T."/>
            <person name="Motooka D."/>
            <person name="Nabeya D."/>
            <person name="Jung N."/>
            <person name="Uechi K."/>
            <person name="Horii T."/>
            <person name="Iida T."/>
            <person name="Fujita J."/>
            <person name="Nakamura S."/>
        </authorList>
    </citation>
    <scope>NUCLEOTIDE SEQUENCE [LARGE SCALE GENOMIC DNA]</scope>
    <source>
        <strain evidence="8 9">JCM 14233</strain>
    </source>
</reference>
<evidence type="ECO:0000256" key="6">
    <source>
        <dbReference type="ARBA" id="ARBA00023136"/>
    </source>
</evidence>
<dbReference type="Pfam" id="PF05423">
    <property type="entry name" value="Mycobact_memb"/>
    <property type="match status" value="1"/>
</dbReference>
<dbReference type="EMBL" id="AP022575">
    <property type="protein sequence ID" value="BBX73093.1"/>
    <property type="molecule type" value="Genomic_DNA"/>
</dbReference>
<keyword evidence="3" id="KW-1003">Cell membrane</keyword>
<protein>
    <submittedName>
        <fullName evidence="8">Uncharacterized protein</fullName>
    </submittedName>
</protein>
<evidence type="ECO:0000313" key="8">
    <source>
        <dbReference type="EMBL" id="BBX73093.1"/>
    </source>
</evidence>
<proteinExistence type="inferred from homology"/>
<evidence type="ECO:0000256" key="3">
    <source>
        <dbReference type="ARBA" id="ARBA00022475"/>
    </source>
</evidence>
<keyword evidence="6" id="KW-0472">Membrane</keyword>
<gene>
    <name evidence="8" type="ORF">MSHI_09990</name>
</gene>
<name>A0A7I7MNL9_9MYCO</name>
<keyword evidence="4" id="KW-0812">Transmembrane</keyword>
<evidence type="ECO:0000256" key="5">
    <source>
        <dbReference type="ARBA" id="ARBA00022989"/>
    </source>
</evidence>
<evidence type="ECO:0000256" key="4">
    <source>
        <dbReference type="ARBA" id="ARBA00022692"/>
    </source>
</evidence>
<feature type="signal peptide" evidence="7">
    <location>
        <begin position="1"/>
        <end position="37"/>
    </location>
</feature>
<evidence type="ECO:0000256" key="1">
    <source>
        <dbReference type="ARBA" id="ARBA00004236"/>
    </source>
</evidence>
<dbReference type="Gene3D" id="2.60.40.2880">
    <property type="entry name" value="MmpS1-5, C-terminal soluble domain"/>
    <property type="match status" value="1"/>
</dbReference>
<dbReference type="InterPro" id="IPR038468">
    <property type="entry name" value="MmpS_C"/>
</dbReference>
<dbReference type="InterPro" id="IPR008693">
    <property type="entry name" value="MmpS"/>
</dbReference>
<keyword evidence="5" id="KW-1133">Transmembrane helix</keyword>
<feature type="chain" id="PRO_5029796656" evidence="7">
    <location>
        <begin position="38"/>
        <end position="123"/>
    </location>
</feature>
<accession>A0A7I7MNL9</accession>
<keyword evidence="9" id="KW-1185">Reference proteome</keyword>
<evidence type="ECO:0000256" key="7">
    <source>
        <dbReference type="SAM" id="SignalP"/>
    </source>
</evidence>